<dbReference type="FunFam" id="3.30.160.60:FF:000145">
    <property type="entry name" value="Zinc finger protein 574"/>
    <property type="match status" value="1"/>
</dbReference>
<keyword evidence="7" id="KW-0371">Homeobox</keyword>
<keyword evidence="2" id="KW-0479">Metal-binding</keyword>
<feature type="compositionally biased region" description="Basic residues" evidence="10">
    <location>
        <begin position="314"/>
        <end position="323"/>
    </location>
</feature>
<dbReference type="AlphaFoldDB" id="A0A8C6UNZ3"/>
<dbReference type="GO" id="GO:0000981">
    <property type="term" value="F:DNA-binding transcription factor activity, RNA polymerase II-specific"/>
    <property type="evidence" value="ECO:0007669"/>
    <property type="project" value="TreeGrafter"/>
</dbReference>
<feature type="compositionally biased region" description="Basic residues" evidence="10">
    <location>
        <begin position="810"/>
        <end position="819"/>
    </location>
</feature>
<dbReference type="Gene3D" id="3.30.160.60">
    <property type="entry name" value="Classic Zinc Finger"/>
    <property type="match status" value="3"/>
</dbReference>
<evidence type="ECO:0000259" key="11">
    <source>
        <dbReference type="PROSITE" id="PS50157"/>
    </source>
</evidence>
<dbReference type="PANTHER" id="PTHR24391">
    <property type="entry name" value="HISTONE H4 TRANSCRIPTION FACTOR-RELATED"/>
    <property type="match status" value="1"/>
</dbReference>
<dbReference type="Gene3D" id="1.10.10.60">
    <property type="entry name" value="Homeodomain-like"/>
    <property type="match status" value="1"/>
</dbReference>
<feature type="compositionally biased region" description="Low complexity" evidence="10">
    <location>
        <begin position="359"/>
        <end position="372"/>
    </location>
</feature>
<dbReference type="PANTHER" id="PTHR24391:SF27">
    <property type="entry name" value="ZINC FINGER PROTEIN 1"/>
    <property type="match status" value="1"/>
</dbReference>
<dbReference type="GO" id="GO:0005634">
    <property type="term" value="C:nucleus"/>
    <property type="evidence" value="ECO:0007669"/>
    <property type="project" value="UniProtKB-SubCell"/>
</dbReference>
<evidence type="ECO:0000313" key="12">
    <source>
        <dbReference type="Ensembl" id="ENSNMLP00000037249.1"/>
    </source>
</evidence>
<evidence type="ECO:0000256" key="9">
    <source>
        <dbReference type="PROSITE-ProRule" id="PRU00042"/>
    </source>
</evidence>
<keyword evidence="13" id="KW-1185">Reference proteome</keyword>
<evidence type="ECO:0000256" key="10">
    <source>
        <dbReference type="SAM" id="MobiDB-lite"/>
    </source>
</evidence>
<dbReference type="SUPFAM" id="SSF46689">
    <property type="entry name" value="Homeodomain-like"/>
    <property type="match status" value="1"/>
</dbReference>
<dbReference type="InterPro" id="IPR013087">
    <property type="entry name" value="Znf_C2H2_type"/>
</dbReference>
<feature type="compositionally biased region" description="Basic and acidic residues" evidence="10">
    <location>
        <begin position="324"/>
        <end position="334"/>
    </location>
</feature>
<feature type="compositionally biased region" description="Basic and acidic residues" evidence="10">
    <location>
        <begin position="373"/>
        <end position="383"/>
    </location>
</feature>
<dbReference type="SUPFAM" id="SSF57667">
    <property type="entry name" value="beta-beta-alpha zinc fingers"/>
    <property type="match status" value="2"/>
</dbReference>
<evidence type="ECO:0000256" key="1">
    <source>
        <dbReference type="ARBA" id="ARBA00004123"/>
    </source>
</evidence>
<dbReference type="SMART" id="SM00389">
    <property type="entry name" value="HOX"/>
    <property type="match status" value="1"/>
</dbReference>
<dbReference type="FunFam" id="3.30.160.60:FF:000013">
    <property type="entry name" value="Putative zinc finger E-box-binding homeobox 2"/>
    <property type="match status" value="1"/>
</dbReference>
<evidence type="ECO:0000256" key="7">
    <source>
        <dbReference type="ARBA" id="ARBA00023155"/>
    </source>
</evidence>
<dbReference type="PROSITE" id="PS00028">
    <property type="entry name" value="ZINC_FINGER_C2H2_1"/>
    <property type="match status" value="2"/>
</dbReference>
<dbReference type="Ensembl" id="ENSNMLT00000041479.1">
    <property type="protein sequence ID" value="ENSNMLP00000037249.1"/>
    <property type="gene ID" value="ENSNMLG00000023051.1"/>
</dbReference>
<evidence type="ECO:0000256" key="6">
    <source>
        <dbReference type="ARBA" id="ARBA00023125"/>
    </source>
</evidence>
<evidence type="ECO:0000313" key="13">
    <source>
        <dbReference type="Proteomes" id="UP000694523"/>
    </source>
</evidence>
<evidence type="ECO:0000256" key="2">
    <source>
        <dbReference type="ARBA" id="ARBA00022723"/>
    </source>
</evidence>
<evidence type="ECO:0000256" key="5">
    <source>
        <dbReference type="ARBA" id="ARBA00022833"/>
    </source>
</evidence>
<dbReference type="FunFam" id="3.30.160.60:FF:000744">
    <property type="entry name" value="zinc finger E-box-binding homeobox 1"/>
    <property type="match status" value="1"/>
</dbReference>
<feature type="compositionally biased region" description="Acidic residues" evidence="10">
    <location>
        <begin position="262"/>
        <end position="287"/>
    </location>
</feature>
<keyword evidence="6" id="KW-0238">DNA-binding</keyword>
<feature type="domain" description="C2H2-type" evidence="11">
    <location>
        <begin position="568"/>
        <end position="595"/>
    </location>
</feature>
<evidence type="ECO:0000256" key="3">
    <source>
        <dbReference type="ARBA" id="ARBA00022737"/>
    </source>
</evidence>
<reference evidence="12" key="2">
    <citation type="submission" date="2025-09" db="UniProtKB">
        <authorList>
            <consortium name="Ensembl"/>
        </authorList>
    </citation>
    <scope>IDENTIFICATION</scope>
</reference>
<name>A0A8C6UNZ3_9GOBI</name>
<keyword evidence="3" id="KW-0677">Repeat</keyword>
<proteinExistence type="predicted"/>
<sequence length="819" mass="89617">MVVPTMGLMSPIGINLSGLQNVFGKVLTSGAQGKQGFVVQQPQQQIISLPAFVDHDGTTKIIINYSLSPAAATTAHSQPGSLLVKTSVASAGVPMIAAAPIPSRTEQSCAGEVQDAPTDLSISKVVKEEEPDCVPISDDLGIVISKTESVAEMPKGNECLLCEDCPEHLEAVHLLQHRKAANGEAVDSAALDPSFADLLSEAGVTLHEPSPSEDVLSVLKKAFASCARPGEAELRRISESVRIPAEVVRKWFEKTSRKEEFDSTEEFTTDEEEEEEGEEMETEEEQTGDTRESDSKGDSPVNLKLNRGSDSPRKSKPQKKTRRLEKTSEAKSELQESLESQEKSNSQANLELHNYSKPSGSSEENTESQSTSKDLKVVIKTEPYDPDAPDSQAEPLDLSLPKPASPEPGETPAENTTTPEKTTTTSMPANMVVQQSVLQNLTRLETTPLNLACINKDQLEPRALYVTTPQSGNSNFVTATQIPTLVAIAGQGTVGCLSAINPTTKQRTILIPQLTYTYTPAAASSKGVVLNGVKTEKKGRLVATQKTASPAGSLGNDQKKIKMDQGIYACDICCKVFQKGSSLLRHKYEHTGRRPHECLVCKKAFKHKHHLIEHARLHTGIKPYQCDKCGKRFSHSGSYSQHMNHRYSYCKRNAFSSNASSSASNASSPAPPETTATARNTPMTAIAAAALEFSPGPEETPSDEEEYEEAAEYEEEAVEYEEEEEEAVEYEEEEEEDGAEYEEYEEEAMCVEDIRVVQIDDAEDRQDDGQYEEYEEREESGEEMEVELGEGSDDEWEDDGGGGGMDFRERSRRMTVRAK</sequence>
<dbReference type="InterPro" id="IPR009057">
    <property type="entry name" value="Homeodomain-like_sf"/>
</dbReference>
<feature type="compositionally biased region" description="Basic and acidic residues" evidence="10">
    <location>
        <begin position="288"/>
        <end position="297"/>
    </location>
</feature>
<dbReference type="InterPro" id="IPR051574">
    <property type="entry name" value="ZnF_E-box_Homeobox"/>
</dbReference>
<keyword evidence="8" id="KW-0539">Nucleus</keyword>
<feature type="compositionally biased region" description="Acidic residues" evidence="10">
    <location>
        <begin position="700"/>
        <end position="748"/>
    </location>
</feature>
<dbReference type="SMART" id="SM00355">
    <property type="entry name" value="ZnF_C2H2"/>
    <property type="match status" value="3"/>
</dbReference>
<feature type="region of interest" description="Disordered" evidence="10">
    <location>
        <begin position="760"/>
        <end position="819"/>
    </location>
</feature>
<dbReference type="GO" id="GO:0000122">
    <property type="term" value="P:negative regulation of transcription by RNA polymerase II"/>
    <property type="evidence" value="ECO:0007669"/>
    <property type="project" value="UniProtKB-ARBA"/>
</dbReference>
<organism evidence="12 13">
    <name type="scientific">Neogobius melanostomus</name>
    <name type="common">round goby</name>
    <dbReference type="NCBI Taxonomy" id="47308"/>
    <lineage>
        <taxon>Eukaryota</taxon>
        <taxon>Metazoa</taxon>
        <taxon>Chordata</taxon>
        <taxon>Craniata</taxon>
        <taxon>Vertebrata</taxon>
        <taxon>Euteleostomi</taxon>
        <taxon>Actinopterygii</taxon>
        <taxon>Neopterygii</taxon>
        <taxon>Teleostei</taxon>
        <taxon>Neoteleostei</taxon>
        <taxon>Acanthomorphata</taxon>
        <taxon>Gobiaria</taxon>
        <taxon>Gobiiformes</taxon>
        <taxon>Gobioidei</taxon>
        <taxon>Gobiidae</taxon>
        <taxon>Benthophilinae</taxon>
        <taxon>Neogobiini</taxon>
        <taxon>Neogobius</taxon>
    </lineage>
</organism>
<evidence type="ECO:0000256" key="8">
    <source>
        <dbReference type="ARBA" id="ARBA00023242"/>
    </source>
</evidence>
<dbReference type="GO" id="GO:0008270">
    <property type="term" value="F:zinc ion binding"/>
    <property type="evidence" value="ECO:0007669"/>
    <property type="project" value="UniProtKB-KW"/>
</dbReference>
<dbReference type="Proteomes" id="UP000694523">
    <property type="component" value="Unplaced"/>
</dbReference>
<feature type="compositionally biased region" description="Low complexity" evidence="10">
    <location>
        <begin position="407"/>
        <end position="425"/>
    </location>
</feature>
<comment type="subcellular location">
    <subcellularLocation>
        <location evidence="1">Nucleus</location>
    </subcellularLocation>
</comment>
<feature type="region of interest" description="Disordered" evidence="10">
    <location>
        <begin position="693"/>
        <end position="748"/>
    </location>
</feature>
<feature type="domain" description="C2H2-type" evidence="11">
    <location>
        <begin position="596"/>
        <end position="623"/>
    </location>
</feature>
<dbReference type="CDD" id="cd00086">
    <property type="entry name" value="homeodomain"/>
    <property type="match status" value="1"/>
</dbReference>
<feature type="compositionally biased region" description="Acidic residues" evidence="10">
    <location>
        <begin position="760"/>
        <end position="800"/>
    </location>
</feature>
<dbReference type="InterPro" id="IPR001356">
    <property type="entry name" value="HD"/>
</dbReference>
<dbReference type="InterPro" id="IPR036236">
    <property type="entry name" value="Znf_C2H2_sf"/>
</dbReference>
<dbReference type="GO" id="GO:0000978">
    <property type="term" value="F:RNA polymerase II cis-regulatory region sequence-specific DNA binding"/>
    <property type="evidence" value="ECO:0007669"/>
    <property type="project" value="TreeGrafter"/>
</dbReference>
<protein>
    <recommendedName>
        <fullName evidence="11">C2H2-type domain-containing protein</fullName>
    </recommendedName>
</protein>
<reference evidence="12" key="1">
    <citation type="submission" date="2025-08" db="UniProtKB">
        <authorList>
            <consortium name="Ensembl"/>
        </authorList>
    </citation>
    <scope>IDENTIFICATION</scope>
</reference>
<feature type="domain" description="C2H2-type" evidence="11">
    <location>
        <begin position="624"/>
        <end position="652"/>
    </location>
</feature>
<feature type="region of interest" description="Disordered" evidence="10">
    <location>
        <begin position="259"/>
        <end position="430"/>
    </location>
</feature>
<keyword evidence="4 9" id="KW-0863">Zinc-finger</keyword>
<accession>A0A8C6UNZ3</accession>
<dbReference type="PROSITE" id="PS50157">
    <property type="entry name" value="ZINC_FINGER_C2H2_2"/>
    <property type="match status" value="3"/>
</dbReference>
<evidence type="ECO:0000256" key="4">
    <source>
        <dbReference type="ARBA" id="ARBA00022771"/>
    </source>
</evidence>
<keyword evidence="5" id="KW-0862">Zinc</keyword>